<evidence type="ECO:0000313" key="1">
    <source>
        <dbReference type="EMBL" id="AXN36863.1"/>
    </source>
</evidence>
<dbReference type="EMBL" id="CP031005">
    <property type="protein sequence ID" value="AXN36863.1"/>
    <property type="molecule type" value="Genomic_DNA"/>
</dbReference>
<proteinExistence type="predicted"/>
<keyword evidence="1" id="KW-0614">Plasmid</keyword>
<sequence>MDFDAKAKKKKAKQAEKLKRKQLSDAKVTDIYPVDGITSEGYLKISYGSHHVLAEVFDIKKYDLEKLPLEKANAIEDAATRLFGEYQGSIKEIFRNFPERNKQQQGYFRRLMTRTNDLTRLSWIEDQINILVYLEQTYSKLGSWQLIYGDSVQELEANIKKLEKYKEIFGFYPVNVSDKALLFKLINNPGGLINGEKETE</sequence>
<dbReference type="Proteomes" id="UP000257607">
    <property type="component" value="Plasmid p-1.1928_2"/>
</dbReference>
<dbReference type="RefSeq" id="WP_116843817.1">
    <property type="nucleotide sequence ID" value="NZ_CP031005.1"/>
</dbReference>
<reference evidence="1 2" key="1">
    <citation type="submission" date="2018-07" db="EMBL/GenBank/DDBJ databases">
        <title>Lactobacillus curvatus genome sequence.</title>
        <authorList>
            <person name="Prechtl R."/>
        </authorList>
    </citation>
    <scope>NUCLEOTIDE SEQUENCE [LARGE SCALE GENOMIC DNA]</scope>
    <source>
        <strain evidence="1 2">TMW 1.1928</strain>
        <plasmid evidence="1 2">p-1.1928_2</plasmid>
    </source>
</reference>
<evidence type="ECO:0000313" key="2">
    <source>
        <dbReference type="Proteomes" id="UP000257607"/>
    </source>
</evidence>
<dbReference type="AlphaFoldDB" id="A0A385AGY6"/>
<organism evidence="1 2">
    <name type="scientific">Latilactobacillus curvatus</name>
    <name type="common">Lactobacillus curvatus</name>
    <dbReference type="NCBI Taxonomy" id="28038"/>
    <lineage>
        <taxon>Bacteria</taxon>
        <taxon>Bacillati</taxon>
        <taxon>Bacillota</taxon>
        <taxon>Bacilli</taxon>
        <taxon>Lactobacillales</taxon>
        <taxon>Lactobacillaceae</taxon>
        <taxon>Latilactobacillus</taxon>
    </lineage>
</organism>
<protein>
    <submittedName>
        <fullName evidence="1">Uncharacterized protein</fullName>
    </submittedName>
</protein>
<gene>
    <name evidence="1" type="ORF">DT351_10975</name>
</gene>
<accession>A0A385AGY6</accession>
<geneLocation type="plasmid" evidence="1 2">
    <name>p-1.1928_2</name>
</geneLocation>
<name>A0A385AGY6_LATCU</name>